<feature type="compositionally biased region" description="Basic residues" evidence="1">
    <location>
        <begin position="26"/>
        <end position="37"/>
    </location>
</feature>
<evidence type="ECO:0000256" key="1">
    <source>
        <dbReference type="SAM" id="MobiDB-lite"/>
    </source>
</evidence>
<dbReference type="EMBL" id="AEYP01025432">
    <property type="status" value="NOT_ANNOTATED_CDS"/>
    <property type="molecule type" value="Genomic_DNA"/>
</dbReference>
<proteinExistence type="predicted"/>
<name>M3YS22_MUSPF</name>
<dbReference type="Ensembl" id="ENSMPUT00000014357.1">
    <property type="protein sequence ID" value="ENSMPUP00000014132.1"/>
    <property type="gene ID" value="ENSMPUG00000014240.1"/>
</dbReference>
<feature type="region of interest" description="Disordered" evidence="1">
    <location>
        <begin position="17"/>
        <end position="61"/>
    </location>
</feature>
<organism evidence="2">
    <name type="scientific">Mustela putorius furo</name>
    <name type="common">European domestic ferret</name>
    <name type="synonym">Mustela furo</name>
    <dbReference type="NCBI Taxonomy" id="9669"/>
    <lineage>
        <taxon>Eukaryota</taxon>
        <taxon>Metazoa</taxon>
        <taxon>Chordata</taxon>
        <taxon>Craniata</taxon>
        <taxon>Vertebrata</taxon>
        <taxon>Euteleostomi</taxon>
        <taxon>Mammalia</taxon>
        <taxon>Eutheria</taxon>
        <taxon>Laurasiatheria</taxon>
        <taxon>Carnivora</taxon>
        <taxon>Caniformia</taxon>
        <taxon>Musteloidea</taxon>
        <taxon>Mustelidae</taxon>
        <taxon>Mustelinae</taxon>
        <taxon>Mustela</taxon>
    </lineage>
</organism>
<protein>
    <submittedName>
        <fullName evidence="2">Uncharacterized protein</fullName>
    </submittedName>
</protein>
<dbReference type="InParanoid" id="M3YS22"/>
<evidence type="ECO:0000313" key="2">
    <source>
        <dbReference type="Ensembl" id="ENSMPUP00000014132.1"/>
    </source>
</evidence>
<sequence length="61" mass="6863">MTCICAVGAHSCSLHVEGSKTLRGPSRAHSRDSHRKGKREEVRPRPRRPGPRSFTRKSRPT</sequence>
<feature type="compositionally biased region" description="Basic residues" evidence="1">
    <location>
        <begin position="45"/>
        <end position="61"/>
    </location>
</feature>
<accession>M3YS22</accession>
<dbReference type="AlphaFoldDB" id="M3YS22"/>
<dbReference type="HOGENOM" id="CLU_2922025_0_0_1"/>
<reference evidence="2" key="1">
    <citation type="submission" date="2024-06" db="UniProtKB">
        <authorList>
            <consortium name="Ensembl"/>
        </authorList>
    </citation>
    <scope>IDENTIFICATION</scope>
</reference>